<keyword evidence="4" id="KW-0496">Mitochondrion</keyword>
<feature type="compositionally biased region" description="Low complexity" evidence="8">
    <location>
        <begin position="387"/>
        <end position="404"/>
    </location>
</feature>
<comment type="subcellular location">
    <subcellularLocation>
        <location evidence="1">Mitochondrion</location>
    </subcellularLocation>
</comment>
<evidence type="ECO:0000256" key="4">
    <source>
        <dbReference type="ARBA" id="ARBA00023128"/>
    </source>
</evidence>
<dbReference type="STRING" id="655819.J4KN38"/>
<evidence type="ECO:0000256" key="3">
    <source>
        <dbReference type="ARBA" id="ARBA00022980"/>
    </source>
</evidence>
<comment type="similarity">
    <text evidence="2">Belongs to the bacterial ribosomal protein bL27 family.</text>
</comment>
<evidence type="ECO:0000313" key="11">
    <source>
        <dbReference type="Proteomes" id="UP000002762"/>
    </source>
</evidence>
<evidence type="ECO:0000256" key="6">
    <source>
        <dbReference type="ARBA" id="ARBA00035267"/>
    </source>
</evidence>
<keyword evidence="5" id="KW-0687">Ribonucleoprotein</keyword>
<dbReference type="Pfam" id="PF01016">
    <property type="entry name" value="Ribosomal_L27"/>
    <property type="match status" value="1"/>
</dbReference>
<feature type="domain" description="C2H2-type" evidence="9">
    <location>
        <begin position="543"/>
        <end position="573"/>
    </location>
</feature>
<dbReference type="FunFam" id="2.40.50.100:FF:000042">
    <property type="entry name" value="50S ribosomal protein L27"/>
    <property type="match status" value="1"/>
</dbReference>
<feature type="region of interest" description="Disordered" evidence="8">
    <location>
        <begin position="315"/>
        <end position="338"/>
    </location>
</feature>
<dbReference type="InterPro" id="IPR013087">
    <property type="entry name" value="Znf_C2H2_type"/>
</dbReference>
<dbReference type="RefSeq" id="XP_008599523.1">
    <property type="nucleotide sequence ID" value="XM_008601301.1"/>
</dbReference>
<evidence type="ECO:0000256" key="5">
    <source>
        <dbReference type="ARBA" id="ARBA00023274"/>
    </source>
</evidence>
<dbReference type="OrthoDB" id="3545073at2759"/>
<name>J4KN38_BEAB2</name>
<dbReference type="PANTHER" id="PTHR15893:SF0">
    <property type="entry name" value="LARGE RIBOSOMAL SUBUNIT PROTEIN BL27M"/>
    <property type="match status" value="1"/>
</dbReference>
<dbReference type="GO" id="GO:0006412">
    <property type="term" value="P:translation"/>
    <property type="evidence" value="ECO:0007669"/>
    <property type="project" value="InterPro"/>
</dbReference>
<keyword evidence="7" id="KW-0863">Zinc-finger</keyword>
<feature type="region of interest" description="Disordered" evidence="8">
    <location>
        <begin position="228"/>
        <end position="254"/>
    </location>
</feature>
<dbReference type="GO" id="GO:0003735">
    <property type="term" value="F:structural constituent of ribosome"/>
    <property type="evidence" value="ECO:0007669"/>
    <property type="project" value="InterPro"/>
</dbReference>
<keyword evidence="7" id="KW-0862">Zinc</keyword>
<dbReference type="PROSITE" id="PS00028">
    <property type="entry name" value="ZINC_FINGER_C2H2_1"/>
    <property type="match status" value="1"/>
</dbReference>
<dbReference type="AlphaFoldDB" id="J4KN38"/>
<keyword evidence="3 10" id="KW-0689">Ribosomal protein</keyword>
<dbReference type="HOGENOM" id="CLU_291176_0_0_1"/>
<dbReference type="InParanoid" id="J4KN38"/>
<evidence type="ECO:0000256" key="1">
    <source>
        <dbReference type="ARBA" id="ARBA00004173"/>
    </source>
</evidence>
<reference evidence="10 11" key="1">
    <citation type="journal article" date="2012" name="Sci. Rep.">
        <title>Genomic perspectives on the evolution of fungal entomopathogenicity in Beauveria bassiana.</title>
        <authorList>
            <person name="Xiao G."/>
            <person name="Ying S.H."/>
            <person name="Zheng P."/>
            <person name="Wang Z.L."/>
            <person name="Zhang S."/>
            <person name="Xie X.Q."/>
            <person name="Shang Y."/>
            <person name="St Leger R.J."/>
            <person name="Zhao G.P."/>
            <person name="Wang C."/>
            <person name="Feng M.G."/>
        </authorList>
    </citation>
    <scope>NUCLEOTIDE SEQUENCE [LARGE SCALE GENOMIC DNA]</scope>
    <source>
        <strain evidence="10 11">ARSEF 2860</strain>
    </source>
</reference>
<dbReference type="SUPFAM" id="SSF110324">
    <property type="entry name" value="Ribosomal L27 protein-like"/>
    <property type="match status" value="1"/>
</dbReference>
<dbReference type="PANTHER" id="PTHR15893">
    <property type="entry name" value="RIBOSOMAL PROTEIN L27"/>
    <property type="match status" value="1"/>
</dbReference>
<evidence type="ECO:0000313" key="10">
    <source>
        <dbReference type="EMBL" id="EJP65029.1"/>
    </source>
</evidence>
<dbReference type="Proteomes" id="UP000002762">
    <property type="component" value="Unassembled WGS sequence"/>
</dbReference>
<organism evidence="10 11">
    <name type="scientific">Beauveria bassiana (strain ARSEF 2860)</name>
    <name type="common">White muscardine disease fungus</name>
    <name type="synonym">Tritirachium shiotae</name>
    <dbReference type="NCBI Taxonomy" id="655819"/>
    <lineage>
        <taxon>Eukaryota</taxon>
        <taxon>Fungi</taxon>
        <taxon>Dikarya</taxon>
        <taxon>Ascomycota</taxon>
        <taxon>Pezizomycotina</taxon>
        <taxon>Sordariomycetes</taxon>
        <taxon>Hypocreomycetidae</taxon>
        <taxon>Hypocreales</taxon>
        <taxon>Cordycipitaceae</taxon>
        <taxon>Beauveria</taxon>
    </lineage>
</organism>
<dbReference type="EMBL" id="JH725166">
    <property type="protein sequence ID" value="EJP65029.1"/>
    <property type="molecule type" value="Genomic_DNA"/>
</dbReference>
<evidence type="ECO:0000256" key="2">
    <source>
        <dbReference type="ARBA" id="ARBA00010797"/>
    </source>
</evidence>
<keyword evidence="7" id="KW-0479">Metal-binding</keyword>
<feature type="region of interest" description="Disordered" evidence="8">
    <location>
        <begin position="778"/>
        <end position="797"/>
    </location>
</feature>
<keyword evidence="11" id="KW-1185">Reference proteome</keyword>
<evidence type="ECO:0000259" key="9">
    <source>
        <dbReference type="PROSITE" id="PS50157"/>
    </source>
</evidence>
<dbReference type="GO" id="GO:0005762">
    <property type="term" value="C:mitochondrial large ribosomal subunit"/>
    <property type="evidence" value="ECO:0007669"/>
    <property type="project" value="TreeGrafter"/>
</dbReference>
<dbReference type="PROSITE" id="PS50157">
    <property type="entry name" value="ZINC_FINGER_C2H2_2"/>
    <property type="match status" value="1"/>
</dbReference>
<gene>
    <name evidence="10" type="ORF">BBA_06204</name>
</gene>
<feature type="compositionally biased region" description="Basic and acidic residues" evidence="8">
    <location>
        <begin position="405"/>
        <end position="414"/>
    </location>
</feature>
<evidence type="ECO:0000256" key="8">
    <source>
        <dbReference type="SAM" id="MobiDB-lite"/>
    </source>
</evidence>
<protein>
    <recommendedName>
        <fullName evidence="6">Large ribosomal subunit protein bL27m</fullName>
    </recommendedName>
</protein>
<accession>J4KN38</accession>
<dbReference type="Gene3D" id="2.40.50.100">
    <property type="match status" value="1"/>
</dbReference>
<evidence type="ECO:0000256" key="7">
    <source>
        <dbReference type="PROSITE-ProRule" id="PRU00042"/>
    </source>
</evidence>
<dbReference type="GeneID" id="19889216"/>
<dbReference type="PRINTS" id="PR00063">
    <property type="entry name" value="RIBOSOMALL27"/>
</dbReference>
<dbReference type="GO" id="GO:0008270">
    <property type="term" value="F:zinc ion binding"/>
    <property type="evidence" value="ECO:0007669"/>
    <property type="project" value="UniProtKB-KW"/>
</dbReference>
<feature type="region of interest" description="Disordered" evidence="8">
    <location>
        <begin position="376"/>
        <end position="466"/>
    </location>
</feature>
<sequence>MALRFLSAQRPSLTATSTLSRLAGITLQPQLSHAVVLGQRYASVKAQGAYKQKPKRGIPKKLGAKRTGDQFVIPGNIIYKQRGTPWWPGENCNMGRDHTIHATATGYVKYYRDPARHPDRKYIGVVFDKKDTLPYPAHAERKRRLNMTAHPIREAPVKPELSASGIPFEVTRVQAGEPDRLLKLRDDYSYREDNWRIGRLVKTTGLKLKRFRTRKQYLRNRRWRRERELAGQRQAQTRRAEQGGDAYKPGKKVDHSGSSVGCDFFQRMNLETSLESLLRDNHTALACAPCRTSQPGTSPSPLDRIARPLTIGKIMPSPQPSGSRAMSQVPLPDLRPVPRTVSEVPLPSYVQPATPVSRASSKLMSLNSAIMAAQREWEQKKEVRGQSSSNSTDSESSDSTASDKSSPESAKDTELALTGLSAVPITGEKRSPSNAALDASSRPTKRTLSTSIEEPPGPSSSVKNTIERSIQLIRDFEVRTRPRDVGEHPRGAWLTFNHNDAIATRADGMAYDYYHAYKGRVESMSGALIPTNYRLRLSSKFPYVCPDVDCRKSFDSARALGGHFSAAHKGSAYNDNCDGTFTKTGTFKRVPGESWRAIVVSRVSVDGKDEEGAYADKKLEPFTPAHVALTHPDPFTYVGQFTSRGKGYFECLRSALVRELAQLPKRRHLPQSWIDFYKKKPVSMTIFSLALAYVTGVEVFGKDACNASLGDPDHRLSDCSVAVPFELSSRLKNLHFPENSCVGCYYAAEIHERANYCSWATRSRDFLDRYAKRVDGLEESLSSSSSEEDGYGAPFRQPRVADEIAQRRRNARAVEAVIKAGKADILELPPPDAKSADSTTANNKRRVNMIPAPLSLEQPPTRFVYSQSRALTEPRTVQGGPRPAESYQLPPSGRTSRSAAALRISRDSISPGPPTRPGRSAQAPPPQLEMESWEVAPGRIVDAAHGENIAYSNAYLNGREPITVSEDVAFNVITIKPGDKARWEADDSQLRTCSVASGKVEMTIGAKRFGTGPNSLFIIRPGETCVATNKLYIDATIHCTTVKSYSLLS</sequence>
<dbReference type="InterPro" id="IPR001684">
    <property type="entry name" value="Ribosomal_bL27"/>
</dbReference>
<proteinExistence type="inferred from homology"/>
<feature type="region of interest" description="Disordered" evidence="8">
    <location>
        <begin position="871"/>
        <end position="928"/>
    </location>
</feature>